<dbReference type="AlphaFoldDB" id="Q8KW54"/>
<sequence>MHECYCGKPMHNVVAAGCSILNGLTVTIFPRIGCSQSMSDTPEKAGHITVNIASWVERAKADPVAYLERQATELFLATLAMTRPYCQQVFLKGGILMGVVYGSPRQTGDIDFTTTLAPQPGIAEELAEALNKNFPRASAELGYPDLMCQVQSCKYFPKGEAFPKNDGPAVTLSVGYAMRGSKQEKHLHALRSPTRLKIDISFKEPVGAIQVVYTEACEDGFGAYSLCDLMAEKLRALLQQEKRDRYRRQDFYDLDVLIQGFPLDAEEKQSLLARLYEKCRARDIEPDANGLSNPEIIRRAREEWHSNALEITGLPDFDECHKRVNDFYQSLPW</sequence>
<name>Q8KW54_9RHOB</name>
<accession>Q8KW54</accession>
<keyword evidence="1" id="KW-0614">Plasmid</keyword>
<dbReference type="InterPro" id="IPR014942">
    <property type="entry name" value="AbiEii"/>
</dbReference>
<reference evidence="1" key="1">
    <citation type="journal article" date="2003" name="Plasmid">
        <title>Nucleotide sequence based characterizations of two cryptic plasmids from the marine bacterium Ruegeria isolate PR1b.</title>
        <authorList>
            <person name="Zhong Z."/>
            <person name="Caspi R."/>
            <person name="Helinski D."/>
            <person name="Knauf V."/>
            <person name="Sykes S."/>
            <person name="O'Byrne C."/>
            <person name="Shea T.P."/>
            <person name="Wilkinson J.E."/>
            <person name="DeLoughery C."/>
            <person name="Toukdarian A."/>
        </authorList>
    </citation>
    <scope>NUCLEOTIDE SEQUENCE</scope>
    <source>
        <strain evidence="1">PR1b</strain>
        <plasmid evidence="1">pSD25</plasmid>
    </source>
</reference>
<dbReference type="Pfam" id="PF08843">
    <property type="entry name" value="AbiEii"/>
    <property type="match status" value="1"/>
</dbReference>
<protein>
    <submittedName>
        <fullName evidence="1">RC136</fullName>
    </submittedName>
</protein>
<proteinExistence type="predicted"/>
<geneLocation type="plasmid" evidence="1">
    <name>pSD25</name>
</geneLocation>
<dbReference type="EMBL" id="AF416331">
    <property type="protein sequence ID" value="AAN05209.1"/>
    <property type="molecule type" value="Genomic_DNA"/>
</dbReference>
<organism evidence="1">
    <name type="scientific">Ruegeria sp. PR1b</name>
    <dbReference type="NCBI Taxonomy" id="185588"/>
    <lineage>
        <taxon>Bacteria</taxon>
        <taxon>Pseudomonadati</taxon>
        <taxon>Pseudomonadota</taxon>
        <taxon>Alphaproteobacteria</taxon>
        <taxon>Rhodobacterales</taxon>
        <taxon>Roseobacteraceae</taxon>
        <taxon>Ruegeria</taxon>
    </lineage>
</organism>
<evidence type="ECO:0000313" key="1">
    <source>
        <dbReference type="EMBL" id="AAN05209.1"/>
    </source>
</evidence>